<dbReference type="EMBL" id="LCAV01000017">
    <property type="protein sequence ID" value="KKR98439.1"/>
    <property type="molecule type" value="Genomic_DNA"/>
</dbReference>
<dbReference type="STRING" id="1619048.UU49_C0017G0018"/>
<dbReference type="AlphaFoldDB" id="A0A0G0VBZ7"/>
<evidence type="ECO:0000313" key="1">
    <source>
        <dbReference type="EMBL" id="KKR98439.1"/>
    </source>
</evidence>
<keyword evidence="1" id="KW-0808">Transferase</keyword>
<dbReference type="InterPro" id="IPR027417">
    <property type="entry name" value="P-loop_NTPase"/>
</dbReference>
<name>A0A0G0VBZ7_9BACT</name>
<dbReference type="GO" id="GO:0016301">
    <property type="term" value="F:kinase activity"/>
    <property type="evidence" value="ECO:0007669"/>
    <property type="project" value="UniProtKB-KW"/>
</dbReference>
<sequence>MAKKLGYEYFSMGDLRGQMAIEKRMTIDELNALGEKEDWTDRRADEIQTQMGKEKDNFIFEGRLSWYFIPNSFKIFLTVDVKTAAERTLKNRAERQDEKQVASTFEAEQAVLQRLASDKKRYLQYYGIDYTKLENYDITIDTTNLKIDEIAQIILDKIKAKV</sequence>
<keyword evidence="1" id="KW-0418">Kinase</keyword>
<protein>
    <submittedName>
        <fullName evidence="1">Cytidylate kinase</fullName>
    </submittedName>
</protein>
<evidence type="ECO:0000313" key="2">
    <source>
        <dbReference type="Proteomes" id="UP000034108"/>
    </source>
</evidence>
<proteinExistence type="predicted"/>
<comment type="caution">
    <text evidence="1">The sequence shown here is derived from an EMBL/GenBank/DDBJ whole genome shotgun (WGS) entry which is preliminary data.</text>
</comment>
<reference evidence="1 2" key="1">
    <citation type="journal article" date="2015" name="Nature">
        <title>rRNA introns, odd ribosomes, and small enigmatic genomes across a large radiation of phyla.</title>
        <authorList>
            <person name="Brown C.T."/>
            <person name="Hug L.A."/>
            <person name="Thomas B.C."/>
            <person name="Sharon I."/>
            <person name="Castelle C.J."/>
            <person name="Singh A."/>
            <person name="Wilkins M.J."/>
            <person name="Williams K.H."/>
            <person name="Banfield J.F."/>
        </authorList>
    </citation>
    <scope>NUCLEOTIDE SEQUENCE [LARGE SCALE GENOMIC DNA]</scope>
</reference>
<dbReference type="SUPFAM" id="SSF52540">
    <property type="entry name" value="P-loop containing nucleoside triphosphate hydrolases"/>
    <property type="match status" value="1"/>
</dbReference>
<gene>
    <name evidence="1" type="ORF">UU49_C0017G0018</name>
</gene>
<dbReference type="Proteomes" id="UP000034108">
    <property type="component" value="Unassembled WGS sequence"/>
</dbReference>
<dbReference type="Gene3D" id="3.40.50.300">
    <property type="entry name" value="P-loop containing nucleotide triphosphate hydrolases"/>
    <property type="match status" value="1"/>
</dbReference>
<organism evidence="1 2">
    <name type="scientific">Candidatus Magasanikbacteria bacterium GW2011_GWC2_41_17</name>
    <dbReference type="NCBI Taxonomy" id="1619048"/>
    <lineage>
        <taxon>Bacteria</taxon>
        <taxon>Candidatus Magasanikiibacteriota</taxon>
    </lineage>
</organism>
<accession>A0A0G0VBZ7</accession>
<dbReference type="Pfam" id="PF13189">
    <property type="entry name" value="Cytidylate_kin2"/>
    <property type="match status" value="1"/>
</dbReference>